<evidence type="ECO:0000313" key="3">
    <source>
        <dbReference type="Proteomes" id="UP000053599"/>
    </source>
</evidence>
<feature type="compositionally biased region" description="Basic and acidic residues" evidence="1">
    <location>
        <begin position="63"/>
        <end position="73"/>
    </location>
</feature>
<dbReference type="EMBL" id="KN846951">
    <property type="protein sequence ID" value="KIV85214.1"/>
    <property type="molecule type" value="Genomic_DNA"/>
</dbReference>
<feature type="region of interest" description="Disordered" evidence="1">
    <location>
        <begin position="1"/>
        <end position="157"/>
    </location>
</feature>
<protein>
    <submittedName>
        <fullName evidence="2">Uncharacterized protein</fullName>
    </submittedName>
</protein>
<dbReference type="OrthoDB" id="5416172at2759"/>
<evidence type="ECO:0000313" key="2">
    <source>
        <dbReference type="EMBL" id="KIV85214.1"/>
    </source>
</evidence>
<evidence type="ECO:0000256" key="1">
    <source>
        <dbReference type="SAM" id="MobiDB-lite"/>
    </source>
</evidence>
<dbReference type="AlphaFoldDB" id="A0A0D1YUK8"/>
<name>A0A0D1YUK8_9EURO</name>
<feature type="compositionally biased region" description="Basic and acidic residues" evidence="1">
    <location>
        <begin position="116"/>
        <end position="126"/>
    </location>
</feature>
<feature type="compositionally biased region" description="Acidic residues" evidence="1">
    <location>
        <begin position="139"/>
        <end position="149"/>
    </location>
</feature>
<dbReference type="HOGENOM" id="CLU_132774_0_0_1"/>
<sequence length="157" mass="16703">MAQSGRNSGGDLFDMAKDGTKVPEDAAAPRYIPSVPRPDQIASETDPNDLGARNLADAAGEGDIPRTTRDTRASDVITGTGDTLPGTVDSKRLHAVPGGVTRDPFAKGSTRMTAHKKQDSDFEKGASDGPQVERAPGQEDPEELSDEQVMDNLERKE</sequence>
<dbReference type="Proteomes" id="UP000053599">
    <property type="component" value="Unassembled WGS sequence"/>
</dbReference>
<organism evidence="2 3">
    <name type="scientific">Exophiala sideris</name>
    <dbReference type="NCBI Taxonomy" id="1016849"/>
    <lineage>
        <taxon>Eukaryota</taxon>
        <taxon>Fungi</taxon>
        <taxon>Dikarya</taxon>
        <taxon>Ascomycota</taxon>
        <taxon>Pezizomycotina</taxon>
        <taxon>Eurotiomycetes</taxon>
        <taxon>Chaetothyriomycetidae</taxon>
        <taxon>Chaetothyriales</taxon>
        <taxon>Herpotrichiellaceae</taxon>
        <taxon>Exophiala</taxon>
    </lineage>
</organism>
<feature type="compositionally biased region" description="Basic and acidic residues" evidence="1">
    <location>
        <begin position="14"/>
        <end position="24"/>
    </location>
</feature>
<reference evidence="2 3" key="1">
    <citation type="submission" date="2015-01" db="EMBL/GenBank/DDBJ databases">
        <title>The Genome Sequence of Exophiala sideris CBS121828.</title>
        <authorList>
            <consortium name="The Broad Institute Genomics Platform"/>
            <person name="Cuomo C."/>
            <person name="de Hoog S."/>
            <person name="Gorbushina A."/>
            <person name="Stielow B."/>
            <person name="Teixiera M."/>
            <person name="Abouelleil A."/>
            <person name="Chapman S.B."/>
            <person name="Priest M."/>
            <person name="Young S.K."/>
            <person name="Wortman J."/>
            <person name="Nusbaum C."/>
            <person name="Birren B."/>
        </authorList>
    </citation>
    <scope>NUCLEOTIDE SEQUENCE [LARGE SCALE GENOMIC DNA]</scope>
    <source>
        <strain evidence="2 3">CBS 121828</strain>
    </source>
</reference>
<gene>
    <name evidence="2" type="ORF">PV11_00937</name>
</gene>
<proteinExistence type="predicted"/>
<accession>A0A0D1YUK8</accession>